<feature type="compositionally biased region" description="Basic and acidic residues" evidence="1">
    <location>
        <begin position="236"/>
        <end position="268"/>
    </location>
</feature>
<feature type="region of interest" description="Disordered" evidence="1">
    <location>
        <begin position="120"/>
        <end position="140"/>
    </location>
</feature>
<evidence type="ECO:0008006" key="4">
    <source>
        <dbReference type="Google" id="ProtNLM"/>
    </source>
</evidence>
<dbReference type="InterPro" id="IPR007062">
    <property type="entry name" value="PPI-2"/>
</dbReference>
<evidence type="ECO:0000313" key="2">
    <source>
        <dbReference type="EMBL" id="KAJ8986946.1"/>
    </source>
</evidence>
<evidence type="ECO:0000256" key="1">
    <source>
        <dbReference type="SAM" id="MobiDB-lite"/>
    </source>
</evidence>
<feature type="compositionally biased region" description="Acidic residues" evidence="1">
    <location>
        <begin position="269"/>
        <end position="280"/>
    </location>
</feature>
<feature type="compositionally biased region" description="Basic and acidic residues" evidence="1">
    <location>
        <begin position="120"/>
        <end position="129"/>
    </location>
</feature>
<dbReference type="AlphaFoldDB" id="A0AAN6EKI3"/>
<feature type="region of interest" description="Disordered" evidence="1">
    <location>
        <begin position="166"/>
        <end position="298"/>
    </location>
</feature>
<feature type="compositionally biased region" description="Basic and acidic residues" evidence="1">
    <location>
        <begin position="196"/>
        <end position="218"/>
    </location>
</feature>
<name>A0AAN6EKI3_EXODE</name>
<gene>
    <name evidence="2" type="ORF">HRR80_008888</name>
</gene>
<dbReference type="PANTHER" id="PTHR12398:SF20">
    <property type="entry name" value="PROTEIN PHOSPHATASE 1 REGULATORY INHIBITOR SUBUNIT 2"/>
    <property type="match status" value="1"/>
</dbReference>
<dbReference type="EMBL" id="JAJGCB010000029">
    <property type="protein sequence ID" value="KAJ8986946.1"/>
    <property type="molecule type" value="Genomic_DNA"/>
</dbReference>
<dbReference type="GO" id="GO:0009966">
    <property type="term" value="P:regulation of signal transduction"/>
    <property type="evidence" value="ECO:0007669"/>
    <property type="project" value="InterPro"/>
</dbReference>
<comment type="caution">
    <text evidence="2">The sequence shown here is derived from an EMBL/GenBank/DDBJ whole genome shotgun (WGS) entry which is preliminary data.</text>
</comment>
<dbReference type="PANTHER" id="PTHR12398">
    <property type="entry name" value="PROTEIN PHOSPHATASE INHIBITOR"/>
    <property type="match status" value="1"/>
</dbReference>
<reference evidence="2" key="1">
    <citation type="submission" date="2023-01" db="EMBL/GenBank/DDBJ databases">
        <title>Exophiala dermititidis isolated from Cystic Fibrosis Patient.</title>
        <authorList>
            <person name="Kurbessoian T."/>
            <person name="Crocker A."/>
            <person name="Murante D."/>
            <person name="Hogan D.A."/>
            <person name="Stajich J.E."/>
        </authorList>
    </citation>
    <scope>NUCLEOTIDE SEQUENCE</scope>
    <source>
        <strain evidence="2">Ex8</strain>
    </source>
</reference>
<accession>A0AAN6EKI3</accession>
<dbReference type="Proteomes" id="UP001161757">
    <property type="component" value="Unassembled WGS sequence"/>
</dbReference>
<proteinExistence type="predicted"/>
<evidence type="ECO:0000313" key="3">
    <source>
        <dbReference type="Proteomes" id="UP001161757"/>
    </source>
</evidence>
<sequence length="298" mass="33511">MPVEVRTSPPPLHQPGSGNIRPKGILKNPSFSSASGRPESLPKEEFHFPPTTPLDPKEERELVLQNTLQNAGHRRSSSAARRGSASRRHSSANTGSQGEDEQEKMRLKWDEANLYLAEQEKGSRMKITEPKTPYQWGGPMDEDEIEEDVAIDPRFVNVDEVDLAKGGKVKKSRESDIPGLELGEPEEDFNPALTSEDDRIVRDEHALSREGSREKHVSVSEGSDGDGIREQVGMPTREEQEKHRQFEERRKRHYEMKEIKNLLGHPEDLDALEDDDDEDPVPAAMPKDLPERSVNGSS</sequence>
<feature type="region of interest" description="Disordered" evidence="1">
    <location>
        <begin position="1"/>
        <end position="106"/>
    </location>
</feature>
<dbReference type="GO" id="GO:0004864">
    <property type="term" value="F:protein phosphatase inhibitor activity"/>
    <property type="evidence" value="ECO:0007669"/>
    <property type="project" value="InterPro"/>
</dbReference>
<organism evidence="2 3">
    <name type="scientific">Exophiala dermatitidis</name>
    <name type="common">Black yeast-like fungus</name>
    <name type="synonym">Wangiella dermatitidis</name>
    <dbReference type="NCBI Taxonomy" id="5970"/>
    <lineage>
        <taxon>Eukaryota</taxon>
        <taxon>Fungi</taxon>
        <taxon>Dikarya</taxon>
        <taxon>Ascomycota</taxon>
        <taxon>Pezizomycotina</taxon>
        <taxon>Eurotiomycetes</taxon>
        <taxon>Chaetothyriomycetidae</taxon>
        <taxon>Chaetothyriales</taxon>
        <taxon>Herpotrichiellaceae</taxon>
        <taxon>Exophiala</taxon>
    </lineage>
</organism>
<protein>
    <recommendedName>
        <fullName evidence="4">Protein phosphatase inhibitor 2 (IPP-2)</fullName>
    </recommendedName>
</protein>
<dbReference type="Pfam" id="PF04979">
    <property type="entry name" value="IPP-2"/>
    <property type="match status" value="1"/>
</dbReference>
<dbReference type="Gene3D" id="6.10.250.1050">
    <property type="match status" value="1"/>
</dbReference>